<keyword evidence="2" id="KW-0805">Transcription regulation</keyword>
<dbReference type="AlphaFoldDB" id="A0A1W0X126"/>
<dbReference type="EMBL" id="MTYJ01000025">
    <property type="protein sequence ID" value="OQV21197.1"/>
    <property type="molecule type" value="Genomic_DNA"/>
</dbReference>
<dbReference type="GO" id="GO:0006355">
    <property type="term" value="P:regulation of DNA-templated transcription"/>
    <property type="evidence" value="ECO:0007669"/>
    <property type="project" value="InterPro"/>
</dbReference>
<comment type="similarity">
    <text evidence="1">Belongs to the CNOT2/3/5 family.</text>
</comment>
<dbReference type="OrthoDB" id="293823at2759"/>
<feature type="domain" description="NOT2/NOT3/NOT5 C-terminal" evidence="4">
    <location>
        <begin position="64"/>
        <end position="187"/>
    </location>
</feature>
<protein>
    <submittedName>
        <fullName evidence="5">CCR4-NOT transcription complex subunit 3</fullName>
    </submittedName>
</protein>
<reference evidence="6" key="1">
    <citation type="submission" date="2017-01" db="EMBL/GenBank/DDBJ databases">
        <title>Comparative genomics of anhydrobiosis in the tardigrade Hypsibius dujardini.</title>
        <authorList>
            <person name="Yoshida Y."/>
            <person name="Koutsovoulos G."/>
            <person name="Laetsch D."/>
            <person name="Stevens L."/>
            <person name="Kumar S."/>
            <person name="Horikawa D."/>
            <person name="Ishino K."/>
            <person name="Komine S."/>
            <person name="Tomita M."/>
            <person name="Blaxter M."/>
            <person name="Arakawa K."/>
        </authorList>
    </citation>
    <scope>NUCLEOTIDE SEQUENCE [LARGE SCALE GENOMIC DNA]</scope>
    <source>
        <strain evidence="6">Z151</strain>
    </source>
</reference>
<evidence type="ECO:0000256" key="2">
    <source>
        <dbReference type="ARBA" id="ARBA00023015"/>
    </source>
</evidence>
<dbReference type="InterPro" id="IPR007282">
    <property type="entry name" value="NOT2/3/5_C"/>
</dbReference>
<sequence length="198" mass="23116">MKIENQIIPTPTQQLTLRSQQNYPVAATCATSRMASPLPSDNERATPEMVCQFKLLNAAFNFPPKPCDSERGHRSLPCIHTTTIPDGWPTNAPVSQVMDSKFYAGLECESLFFMFYYEEGSLAQVLAAKALKAKIWRYHKQLRTWFQRLETPKVINTEFERGNYRYWDFISWSEKIRNDFTFEYRYLENVELSGEFGR</sequence>
<evidence type="ECO:0000259" key="4">
    <source>
        <dbReference type="Pfam" id="PF04153"/>
    </source>
</evidence>
<dbReference type="InterPro" id="IPR038635">
    <property type="entry name" value="CCR4-NOT_su2/3/5_C_sf"/>
</dbReference>
<dbReference type="InterPro" id="IPR040168">
    <property type="entry name" value="Not2/3/5"/>
</dbReference>
<organism evidence="5 6">
    <name type="scientific">Hypsibius exemplaris</name>
    <name type="common">Freshwater tardigrade</name>
    <dbReference type="NCBI Taxonomy" id="2072580"/>
    <lineage>
        <taxon>Eukaryota</taxon>
        <taxon>Metazoa</taxon>
        <taxon>Ecdysozoa</taxon>
        <taxon>Tardigrada</taxon>
        <taxon>Eutardigrada</taxon>
        <taxon>Parachela</taxon>
        <taxon>Hypsibioidea</taxon>
        <taxon>Hypsibiidae</taxon>
        <taxon>Hypsibius</taxon>
    </lineage>
</organism>
<evidence type="ECO:0000256" key="1">
    <source>
        <dbReference type="ARBA" id="ARBA00007682"/>
    </source>
</evidence>
<dbReference type="Proteomes" id="UP000192578">
    <property type="component" value="Unassembled WGS sequence"/>
</dbReference>
<proteinExistence type="inferred from homology"/>
<name>A0A1W0X126_HYPEX</name>
<dbReference type="GO" id="GO:2000036">
    <property type="term" value="P:regulation of stem cell population maintenance"/>
    <property type="evidence" value="ECO:0007669"/>
    <property type="project" value="UniProtKB-ARBA"/>
</dbReference>
<gene>
    <name evidence="5" type="ORF">BV898_04956</name>
</gene>
<keyword evidence="3" id="KW-0804">Transcription</keyword>
<comment type="caution">
    <text evidence="5">The sequence shown here is derived from an EMBL/GenBank/DDBJ whole genome shotgun (WGS) entry which is preliminary data.</text>
</comment>
<dbReference type="Pfam" id="PF04153">
    <property type="entry name" value="NOT2_3_5_C"/>
    <property type="match status" value="1"/>
</dbReference>
<evidence type="ECO:0000256" key="3">
    <source>
        <dbReference type="ARBA" id="ARBA00023163"/>
    </source>
</evidence>
<evidence type="ECO:0000313" key="5">
    <source>
        <dbReference type="EMBL" id="OQV21197.1"/>
    </source>
</evidence>
<evidence type="ECO:0000313" key="6">
    <source>
        <dbReference type="Proteomes" id="UP000192578"/>
    </source>
</evidence>
<dbReference type="PANTHER" id="PTHR23326">
    <property type="entry name" value="CCR4 NOT-RELATED"/>
    <property type="match status" value="1"/>
</dbReference>
<keyword evidence="6" id="KW-1185">Reference proteome</keyword>
<accession>A0A1W0X126</accession>
<dbReference type="GO" id="GO:0030015">
    <property type="term" value="C:CCR4-NOT core complex"/>
    <property type="evidence" value="ECO:0007669"/>
    <property type="project" value="InterPro"/>
</dbReference>
<dbReference type="Gene3D" id="2.30.30.1020">
    <property type="entry name" value="CCR4-NOT complex subunit 2/3/5, C-terminal domain"/>
    <property type="match status" value="1"/>
</dbReference>